<keyword evidence="6" id="KW-0560">Oxidoreductase</keyword>
<dbReference type="GO" id="GO:0006826">
    <property type="term" value="P:iron ion transport"/>
    <property type="evidence" value="ECO:0007669"/>
    <property type="project" value="InterPro"/>
</dbReference>
<comment type="function">
    <text evidence="6">Stores iron in a soluble, non-toxic, readily available form. Important for iron homeostasis. Iron is taken up in the ferrous form and deposited as ferric hydroxides after oxidation.</text>
</comment>
<dbReference type="Pfam" id="PF00210">
    <property type="entry name" value="Ferritin"/>
    <property type="match status" value="1"/>
</dbReference>
<evidence type="ECO:0000256" key="4">
    <source>
        <dbReference type="ARBA" id="ARBA00023004"/>
    </source>
</evidence>
<keyword evidence="2 6" id="KW-0409">Iron storage</keyword>
<keyword evidence="3 5" id="KW-0479">Metal-binding</keyword>
<dbReference type="SUPFAM" id="SSF47240">
    <property type="entry name" value="Ferritin-like"/>
    <property type="match status" value="1"/>
</dbReference>
<dbReference type="InterPro" id="IPR008331">
    <property type="entry name" value="Ferritin_DPS_dom"/>
</dbReference>
<dbReference type="InterPro" id="IPR012347">
    <property type="entry name" value="Ferritin-like"/>
</dbReference>
<dbReference type="GO" id="GO:0005737">
    <property type="term" value="C:cytoplasm"/>
    <property type="evidence" value="ECO:0007669"/>
    <property type="project" value="TreeGrafter"/>
</dbReference>
<accession>A0A7S2W0Q2</accession>
<evidence type="ECO:0000259" key="8">
    <source>
        <dbReference type="PROSITE" id="PS50905"/>
    </source>
</evidence>
<dbReference type="Gene3D" id="1.20.1260.10">
    <property type="match status" value="1"/>
</dbReference>
<comment type="similarity">
    <text evidence="1 6">Belongs to the ferritin family.</text>
</comment>
<gene>
    <name evidence="9" type="ORF">RMAR1173_LOCUS284</name>
</gene>
<dbReference type="EMBL" id="HBHJ01000405">
    <property type="protein sequence ID" value="CAD9660065.1"/>
    <property type="molecule type" value="Transcribed_RNA"/>
</dbReference>
<reference evidence="9" key="1">
    <citation type="submission" date="2021-01" db="EMBL/GenBank/DDBJ databases">
        <authorList>
            <person name="Corre E."/>
            <person name="Pelletier E."/>
            <person name="Niang G."/>
            <person name="Scheremetjew M."/>
            <person name="Finn R."/>
            <person name="Kale V."/>
            <person name="Holt S."/>
            <person name="Cochrane G."/>
            <person name="Meng A."/>
            <person name="Brown T."/>
            <person name="Cohen L."/>
        </authorList>
    </citation>
    <scope>NUCLEOTIDE SEQUENCE</scope>
    <source>
        <strain evidence="9">CCMP1243</strain>
    </source>
</reference>
<evidence type="ECO:0000313" key="9">
    <source>
        <dbReference type="EMBL" id="CAD9660065.1"/>
    </source>
</evidence>
<organism evidence="9">
    <name type="scientific">Rhizochromulina marina</name>
    <dbReference type="NCBI Taxonomy" id="1034831"/>
    <lineage>
        <taxon>Eukaryota</taxon>
        <taxon>Sar</taxon>
        <taxon>Stramenopiles</taxon>
        <taxon>Ochrophyta</taxon>
        <taxon>Dictyochophyceae</taxon>
        <taxon>Rhizochromulinales</taxon>
        <taxon>Rhizochromulina</taxon>
    </lineage>
</organism>
<evidence type="ECO:0000256" key="6">
    <source>
        <dbReference type="RuleBase" id="RU361145"/>
    </source>
</evidence>
<evidence type="ECO:0000256" key="7">
    <source>
        <dbReference type="SAM" id="SignalP"/>
    </source>
</evidence>
<feature type="binding site" evidence="5">
    <location>
        <position position="81"/>
    </location>
    <ligand>
        <name>Fe cation</name>
        <dbReference type="ChEBI" id="CHEBI:24875"/>
        <label>1</label>
    </ligand>
</feature>
<dbReference type="CDD" id="cd01056">
    <property type="entry name" value="Euk_Ferritin"/>
    <property type="match status" value="1"/>
</dbReference>
<protein>
    <recommendedName>
        <fullName evidence="6">Ferritin</fullName>
        <ecNumber evidence="6">1.16.3.1</ecNumber>
    </recommendedName>
</protein>
<dbReference type="InterPro" id="IPR001519">
    <property type="entry name" value="Ferritin"/>
</dbReference>
<dbReference type="EC" id="1.16.3.1" evidence="6"/>
<keyword evidence="7" id="KW-0732">Signal</keyword>
<dbReference type="PROSITE" id="PS50905">
    <property type="entry name" value="FERRITIN_LIKE"/>
    <property type="match status" value="1"/>
</dbReference>
<feature type="binding site" evidence="5">
    <location>
        <position position="161"/>
    </location>
    <ligand>
        <name>Fe cation</name>
        <dbReference type="ChEBI" id="CHEBI:24875"/>
        <label>1</label>
    </ligand>
</feature>
<feature type="binding site" evidence="5">
    <location>
        <position position="128"/>
    </location>
    <ligand>
        <name>Fe cation</name>
        <dbReference type="ChEBI" id="CHEBI:24875"/>
        <label>1</label>
    </ligand>
</feature>
<dbReference type="PANTHER" id="PTHR11431">
    <property type="entry name" value="FERRITIN"/>
    <property type="match status" value="1"/>
</dbReference>
<dbReference type="AlphaFoldDB" id="A0A7S2W0Q2"/>
<proteinExistence type="inferred from homology"/>
<dbReference type="PANTHER" id="PTHR11431:SF75">
    <property type="entry name" value="FERRITIN"/>
    <property type="match status" value="1"/>
</dbReference>
<sequence>MRGHVFGLLSLLAVSSSVLAASRARRDFTESSEVALNDHINVEYSASYQYQALWAYFNRDDVALLNIAEFFKKMSKEEAGHAREFQEYMNLRGGQVVLQDVQAPHHDFSATRDKSDALQAFERALGLEKSVYQNLLQLHALAGQNNDPQFQDHIEGYLEEQVKSVKEFANWVAQLNRVGPSGQAVFIFDKEFKE</sequence>
<dbReference type="GO" id="GO:0006879">
    <property type="term" value="P:intracellular iron ion homeostasis"/>
    <property type="evidence" value="ECO:0007669"/>
    <property type="project" value="UniProtKB-KW"/>
</dbReference>
<name>A0A7S2W0Q2_9STRA</name>
<feature type="binding site" evidence="5">
    <location>
        <position position="43"/>
    </location>
    <ligand>
        <name>Fe cation</name>
        <dbReference type="ChEBI" id="CHEBI:24875"/>
        <label>1</label>
    </ligand>
</feature>
<dbReference type="GO" id="GO:0008198">
    <property type="term" value="F:ferrous iron binding"/>
    <property type="evidence" value="ECO:0007669"/>
    <property type="project" value="TreeGrafter"/>
</dbReference>
<dbReference type="InterPro" id="IPR009040">
    <property type="entry name" value="Ferritin-like_diiron"/>
</dbReference>
<dbReference type="FunFam" id="1.20.1260.10:FF:000002">
    <property type="entry name" value="Ferritin, mitochondrial"/>
    <property type="match status" value="1"/>
</dbReference>
<feature type="domain" description="Ferritin-like diiron" evidence="8">
    <location>
        <begin position="26"/>
        <end position="179"/>
    </location>
</feature>
<dbReference type="GO" id="GO:0004322">
    <property type="term" value="F:ferroxidase activity"/>
    <property type="evidence" value="ECO:0007669"/>
    <property type="project" value="UniProtKB-EC"/>
</dbReference>
<evidence type="ECO:0000256" key="3">
    <source>
        <dbReference type="ARBA" id="ARBA00022723"/>
    </source>
</evidence>
<evidence type="ECO:0000256" key="2">
    <source>
        <dbReference type="ARBA" id="ARBA00022434"/>
    </source>
</evidence>
<feature type="signal peptide" evidence="7">
    <location>
        <begin position="1"/>
        <end position="20"/>
    </location>
</feature>
<keyword evidence="4 5" id="KW-0408">Iron</keyword>
<comment type="catalytic activity">
    <reaction evidence="6">
        <text>4 Fe(2+) + O2 + 4 H(+) = 4 Fe(3+) + 2 H2O</text>
        <dbReference type="Rhea" id="RHEA:11148"/>
        <dbReference type="ChEBI" id="CHEBI:15377"/>
        <dbReference type="ChEBI" id="CHEBI:15378"/>
        <dbReference type="ChEBI" id="CHEBI:15379"/>
        <dbReference type="ChEBI" id="CHEBI:29033"/>
        <dbReference type="ChEBI" id="CHEBI:29034"/>
        <dbReference type="EC" id="1.16.3.1"/>
    </reaction>
</comment>
<feature type="binding site" evidence="5">
    <location>
        <position position="78"/>
    </location>
    <ligand>
        <name>Fe cation</name>
        <dbReference type="ChEBI" id="CHEBI:24875"/>
        <label>1</label>
    </ligand>
</feature>
<dbReference type="GO" id="GO:0008199">
    <property type="term" value="F:ferric iron binding"/>
    <property type="evidence" value="ECO:0007669"/>
    <property type="project" value="InterPro"/>
</dbReference>
<evidence type="ECO:0000256" key="5">
    <source>
        <dbReference type="PIRSR" id="PIRSR601519-1"/>
    </source>
</evidence>
<feature type="chain" id="PRO_5030756234" description="Ferritin" evidence="7">
    <location>
        <begin position="21"/>
        <end position="194"/>
    </location>
</feature>
<evidence type="ECO:0000256" key="1">
    <source>
        <dbReference type="ARBA" id="ARBA00007513"/>
    </source>
</evidence>
<dbReference type="InterPro" id="IPR009078">
    <property type="entry name" value="Ferritin-like_SF"/>
</dbReference>